<dbReference type="InterPro" id="IPR036866">
    <property type="entry name" value="RibonucZ/Hydroxyglut_hydro"/>
</dbReference>
<evidence type="ECO:0000259" key="2">
    <source>
        <dbReference type="SMART" id="SM00849"/>
    </source>
</evidence>
<dbReference type="SMART" id="SM00849">
    <property type="entry name" value="Lactamase_B"/>
    <property type="match status" value="1"/>
</dbReference>
<dbReference type="InterPro" id="IPR044094">
    <property type="entry name" value="AtsA-like_MBL-fold"/>
</dbReference>
<dbReference type="RefSeq" id="WP_013194533.1">
    <property type="nucleotide sequence ID" value="NC_014253.1"/>
</dbReference>
<dbReference type="AlphaFoldDB" id="D7E918"/>
<reference evidence="3 4" key="1">
    <citation type="submission" date="2010-06" db="EMBL/GenBank/DDBJ databases">
        <title>Complete sequence chromosome of Methanohalobium evestigatum Z-7303.</title>
        <authorList>
            <consortium name="US DOE Joint Genome Institute"/>
            <person name="Lucas S."/>
            <person name="Copeland A."/>
            <person name="Lapidus A."/>
            <person name="Cheng J.-F."/>
            <person name="Bruce D."/>
            <person name="Goodwin L."/>
            <person name="Pitluck S."/>
            <person name="Saunders E."/>
            <person name="Detter J.C."/>
            <person name="Han C."/>
            <person name="Tapia R."/>
            <person name="Land M."/>
            <person name="Hauser L."/>
            <person name="Kyrpides N."/>
            <person name="Mikhailova N."/>
            <person name="Sieprawska-Lupa M."/>
            <person name="Whitman W.B."/>
            <person name="Anderson I."/>
            <person name="Woyke T."/>
        </authorList>
    </citation>
    <scope>NUCLEOTIDE SEQUENCE [LARGE SCALE GENOMIC DNA]</scope>
    <source>
        <strain evidence="4">ATCC BAA-1072 / DSM 3721 / NBRC 107634 / OCM 161 / Z-7303</strain>
    </source>
</reference>
<dbReference type="Pfam" id="PF12706">
    <property type="entry name" value="Lactamase_B_2"/>
    <property type="match status" value="1"/>
</dbReference>
<protein>
    <submittedName>
        <fullName evidence="3">Beta-lactamase-like protein</fullName>
    </submittedName>
</protein>
<dbReference type="PANTHER" id="PTHR46018:SF3">
    <property type="entry name" value="ARYLSULFATASE"/>
    <property type="match status" value="1"/>
</dbReference>
<dbReference type="Proteomes" id="UP000000391">
    <property type="component" value="Chromosome"/>
</dbReference>
<evidence type="ECO:0000256" key="1">
    <source>
        <dbReference type="ARBA" id="ARBA00022801"/>
    </source>
</evidence>
<evidence type="ECO:0000313" key="4">
    <source>
        <dbReference type="Proteomes" id="UP000000391"/>
    </source>
</evidence>
<evidence type="ECO:0000313" key="3">
    <source>
        <dbReference type="EMBL" id="ADI73966.1"/>
    </source>
</evidence>
<name>D7E918_METEZ</name>
<dbReference type="GO" id="GO:0042781">
    <property type="term" value="F:3'-tRNA processing endoribonuclease activity"/>
    <property type="evidence" value="ECO:0007669"/>
    <property type="project" value="TreeGrafter"/>
</dbReference>
<dbReference type="SUPFAM" id="SSF56281">
    <property type="entry name" value="Metallo-hydrolase/oxidoreductase"/>
    <property type="match status" value="1"/>
</dbReference>
<dbReference type="OrthoDB" id="73420at2157"/>
<gene>
    <name evidence="3" type="ordered locus">Metev_1080</name>
</gene>
<dbReference type="Gene3D" id="3.60.15.10">
    <property type="entry name" value="Ribonuclease Z/Hydroxyacylglutathione hydrolase-like"/>
    <property type="match status" value="1"/>
</dbReference>
<dbReference type="KEGG" id="mev:Metev_1080"/>
<dbReference type="PANTHER" id="PTHR46018">
    <property type="entry name" value="ZINC PHOSPHODIESTERASE ELAC PROTEIN 1"/>
    <property type="match status" value="1"/>
</dbReference>
<keyword evidence="4" id="KW-1185">Reference proteome</keyword>
<dbReference type="GeneID" id="9346711"/>
<accession>D7E918</accession>
<sequence length="253" mass="28042">MNITFLGTGVAIPQTDRVQSGIIAEIEGKPILFDCGSGILNRIFESRYNHTDIDTVVLSHLHLDHVADVLCLIKANWLCDKTNITIYGPEGTNEWMTGLLKIYGYLQGKSDTNIIEVSAGDTFTPDGVNCKITCSKGVHSVPSLGYRIESGGSTIVYSGDTEPCKSIMDLSQDADLLIHECSFPCGFEVTYHTTPDMLDGYINYYNTNVSCLYLTHLYPQMQGHEQESIEYLKNNLKIVQGIEIATDLMKIKV</sequence>
<organism evidence="3 4">
    <name type="scientific">Methanohalobium evestigatum (strain ATCC BAA-1072 / DSM 3721 / NBRC 107634 / OCM 161 / Z-7303)</name>
    <dbReference type="NCBI Taxonomy" id="644295"/>
    <lineage>
        <taxon>Archaea</taxon>
        <taxon>Methanobacteriati</taxon>
        <taxon>Methanobacteriota</taxon>
        <taxon>Stenosarchaea group</taxon>
        <taxon>Methanomicrobia</taxon>
        <taxon>Methanosarcinales</taxon>
        <taxon>Methanosarcinaceae</taxon>
        <taxon>Methanohalobium</taxon>
    </lineage>
</organism>
<keyword evidence="1" id="KW-0378">Hydrolase</keyword>
<dbReference type="CDD" id="cd07719">
    <property type="entry name" value="arylsulfatase_AtsA-like_MBL-fold"/>
    <property type="match status" value="1"/>
</dbReference>
<feature type="domain" description="Metallo-beta-lactamase" evidence="2">
    <location>
        <begin position="18"/>
        <end position="216"/>
    </location>
</feature>
<proteinExistence type="predicted"/>
<dbReference type="InterPro" id="IPR001279">
    <property type="entry name" value="Metallo-B-lactamas"/>
</dbReference>
<dbReference type="HOGENOM" id="CLU_031317_0_2_2"/>
<dbReference type="STRING" id="644295.Metev_1080"/>
<dbReference type="EMBL" id="CP002069">
    <property type="protein sequence ID" value="ADI73966.1"/>
    <property type="molecule type" value="Genomic_DNA"/>
</dbReference>